<dbReference type="Proteomes" id="UP000295264">
    <property type="component" value="Unassembled WGS sequence"/>
</dbReference>
<protein>
    <submittedName>
        <fullName evidence="1">Uncharacterized protein</fullName>
    </submittedName>
</protein>
<feature type="non-terminal residue" evidence="1">
    <location>
        <position position="48"/>
    </location>
</feature>
<reference evidence="1 2" key="1">
    <citation type="journal article" date="2018" name="Genomics">
        <title>Molecular footprints of inshore aquatic adaptation in Indo-Pacific humpback dolphin (Sousa chinensis).</title>
        <authorList>
            <person name="Ming Y."/>
            <person name="Jian J."/>
            <person name="Yu F."/>
            <person name="Yu X."/>
            <person name="Wang J."/>
            <person name="Liu W."/>
        </authorList>
    </citation>
    <scope>NUCLEOTIDE SEQUENCE [LARGE SCALE GENOMIC DNA]</scope>
    <source>
        <strain evidence="1">MY-2018</strain>
        <tissue evidence="1">Skin</tissue>
    </source>
</reference>
<name>A0A484GPU7_SOUCH</name>
<evidence type="ECO:0000313" key="1">
    <source>
        <dbReference type="EMBL" id="TEA37509.1"/>
    </source>
</evidence>
<accession>A0A484GPU7</accession>
<dbReference type="InterPro" id="IPR010999">
    <property type="entry name" value="Retrovr_matrix"/>
</dbReference>
<gene>
    <name evidence="1" type="ORF">DBR06_SOUSAS8810041</name>
</gene>
<evidence type="ECO:0000313" key="2">
    <source>
        <dbReference type="Proteomes" id="UP000295264"/>
    </source>
</evidence>
<sequence length="48" mass="5813">MAQYKLGDQERWPLNRMLNYNTILQLDLYYQRLGKDSEVPYIQAFMAL</sequence>
<dbReference type="SUPFAM" id="SSF47836">
    <property type="entry name" value="Retroviral matrix proteins"/>
    <property type="match status" value="1"/>
</dbReference>
<organism evidence="1 2">
    <name type="scientific">Sousa chinensis</name>
    <name type="common">Indo-pacific humpbacked dolphin</name>
    <name type="synonym">Steno chinensis</name>
    <dbReference type="NCBI Taxonomy" id="103600"/>
    <lineage>
        <taxon>Eukaryota</taxon>
        <taxon>Metazoa</taxon>
        <taxon>Chordata</taxon>
        <taxon>Craniata</taxon>
        <taxon>Vertebrata</taxon>
        <taxon>Euteleostomi</taxon>
        <taxon>Mammalia</taxon>
        <taxon>Eutheria</taxon>
        <taxon>Laurasiatheria</taxon>
        <taxon>Artiodactyla</taxon>
        <taxon>Whippomorpha</taxon>
        <taxon>Cetacea</taxon>
        <taxon>Odontoceti</taxon>
        <taxon>Delphinidae</taxon>
        <taxon>Sousa</taxon>
    </lineage>
</organism>
<dbReference type="EMBL" id="QWLN02005367">
    <property type="protein sequence ID" value="TEA37509.1"/>
    <property type="molecule type" value="Genomic_DNA"/>
</dbReference>
<dbReference type="AlphaFoldDB" id="A0A484GPU7"/>
<keyword evidence="2" id="KW-1185">Reference proteome</keyword>
<comment type="caution">
    <text evidence="1">The sequence shown here is derived from an EMBL/GenBank/DDBJ whole genome shotgun (WGS) entry which is preliminary data.</text>
</comment>
<proteinExistence type="predicted"/>